<comment type="caution">
    <text evidence="3">The sequence shown here is derived from an EMBL/GenBank/DDBJ whole genome shotgun (WGS) entry which is preliminary data.</text>
</comment>
<dbReference type="InterPro" id="IPR035991">
    <property type="entry name" value="Casein_kinase_II_beta-like"/>
</dbReference>
<dbReference type="InterPro" id="IPR016149">
    <property type="entry name" value="Casein_kin_II_reg-sub_N"/>
</dbReference>
<dbReference type="GO" id="GO:0005956">
    <property type="term" value="C:protein kinase CK2 complex"/>
    <property type="evidence" value="ECO:0007669"/>
    <property type="project" value="UniProtKB-UniRule"/>
</dbReference>
<sequence>MDEWIHRFCTELGNDFFCEVDKDFIMDFSNLLGLEEMIEQFEEALDIILDQSDDKGRVRNISNAPSNGSVRCAFDKSLSKTSEKLYGLIHARFISTDRGCKKMLYKYLQGDFGHCPRFLCSNANVLPIGMSDKPGEETVKVFCPRCNEVYFPRLLKHTYIDGAAFGKSFPHMFFMVFPEYRPGKSTEKYVPRLHGFKIHPSAYTLPLQAKRSQVNAYSVRLNGGSVRLNGGSLKKVSESLL</sequence>
<dbReference type="PANTHER" id="PTHR11740:SF0">
    <property type="entry name" value="CASEIN KINASE II SUBUNIT BETA"/>
    <property type="match status" value="1"/>
</dbReference>
<keyword evidence="4" id="KW-1185">Reference proteome</keyword>
<dbReference type="AlphaFoldDB" id="A0AAD9US28"/>
<evidence type="ECO:0000256" key="2">
    <source>
        <dbReference type="RuleBase" id="RU361268"/>
    </source>
</evidence>
<gene>
    <name evidence="3" type="ORF">P5673_032109</name>
</gene>
<dbReference type="Pfam" id="PF01214">
    <property type="entry name" value="CK_II_beta"/>
    <property type="match status" value="1"/>
</dbReference>
<dbReference type="SMART" id="SM01085">
    <property type="entry name" value="CK_II_beta"/>
    <property type="match status" value="1"/>
</dbReference>
<comment type="subunit">
    <text evidence="2">Tetramer of two alpha and two beta subunits.</text>
</comment>
<protein>
    <recommendedName>
        <fullName evidence="2">Casein kinase II subunit beta</fullName>
        <shortName evidence="2">CK II beta</shortName>
    </recommendedName>
</protein>
<dbReference type="Proteomes" id="UP001249851">
    <property type="component" value="Unassembled WGS sequence"/>
</dbReference>
<dbReference type="InterPro" id="IPR000704">
    <property type="entry name" value="Casein_kinase_II_reg-sub"/>
</dbReference>
<name>A0AAD9US28_ACRCE</name>
<comment type="similarity">
    <text evidence="1 2">Belongs to the casein kinase 2 subunit beta family.</text>
</comment>
<dbReference type="EMBL" id="JARQWQ010000166">
    <property type="protein sequence ID" value="KAK2547831.1"/>
    <property type="molecule type" value="Genomic_DNA"/>
</dbReference>
<reference evidence="3" key="1">
    <citation type="journal article" date="2023" name="G3 (Bethesda)">
        <title>Whole genome assembly and annotation of the endangered Caribbean coral Acropora cervicornis.</title>
        <authorList>
            <person name="Selwyn J.D."/>
            <person name="Vollmer S.V."/>
        </authorList>
    </citation>
    <scope>NUCLEOTIDE SEQUENCE</scope>
    <source>
        <strain evidence="3">K2</strain>
    </source>
</reference>
<keyword evidence="3" id="KW-0418">Kinase</keyword>
<proteinExistence type="inferred from homology"/>
<evidence type="ECO:0000256" key="1">
    <source>
        <dbReference type="ARBA" id="ARBA00006941"/>
    </source>
</evidence>
<evidence type="ECO:0000313" key="3">
    <source>
        <dbReference type="EMBL" id="KAK2547831.1"/>
    </source>
</evidence>
<dbReference type="GO" id="GO:0019887">
    <property type="term" value="F:protein kinase regulator activity"/>
    <property type="evidence" value="ECO:0007669"/>
    <property type="project" value="InterPro"/>
</dbReference>
<evidence type="ECO:0000313" key="4">
    <source>
        <dbReference type="Proteomes" id="UP001249851"/>
    </source>
</evidence>
<organism evidence="3 4">
    <name type="scientific">Acropora cervicornis</name>
    <name type="common">Staghorn coral</name>
    <dbReference type="NCBI Taxonomy" id="6130"/>
    <lineage>
        <taxon>Eukaryota</taxon>
        <taxon>Metazoa</taxon>
        <taxon>Cnidaria</taxon>
        <taxon>Anthozoa</taxon>
        <taxon>Hexacorallia</taxon>
        <taxon>Scleractinia</taxon>
        <taxon>Astrocoeniina</taxon>
        <taxon>Acroporidae</taxon>
        <taxon>Acropora</taxon>
    </lineage>
</organism>
<dbReference type="Gene3D" id="2.20.25.20">
    <property type="match status" value="1"/>
</dbReference>
<dbReference type="PANTHER" id="PTHR11740">
    <property type="entry name" value="CASEIN KINASE II SUBUNIT BETA"/>
    <property type="match status" value="1"/>
</dbReference>
<keyword evidence="3" id="KW-0808">Transferase</keyword>
<dbReference type="GO" id="GO:0016301">
    <property type="term" value="F:kinase activity"/>
    <property type="evidence" value="ECO:0007669"/>
    <property type="project" value="UniProtKB-KW"/>
</dbReference>
<dbReference type="Gene3D" id="1.10.1820.10">
    <property type="entry name" value="protein kinase ck2 holoenzyme, chain C, domain 1"/>
    <property type="match status" value="1"/>
</dbReference>
<reference evidence="3" key="2">
    <citation type="journal article" date="2023" name="Science">
        <title>Genomic signatures of disease resistance in endangered staghorn corals.</title>
        <authorList>
            <person name="Vollmer S.V."/>
            <person name="Selwyn J.D."/>
            <person name="Despard B.A."/>
            <person name="Roesel C.L."/>
        </authorList>
    </citation>
    <scope>NUCLEOTIDE SEQUENCE</scope>
    <source>
        <strain evidence="3">K2</strain>
    </source>
</reference>
<dbReference type="FunFam" id="1.10.1820.10:FF:000005">
    <property type="entry name" value="Casein kinase II subunit beta"/>
    <property type="match status" value="1"/>
</dbReference>
<dbReference type="PRINTS" id="PR00472">
    <property type="entry name" value="CASNKINASEII"/>
</dbReference>
<accession>A0AAD9US28</accession>
<dbReference type="GO" id="GO:0005737">
    <property type="term" value="C:cytoplasm"/>
    <property type="evidence" value="ECO:0007669"/>
    <property type="project" value="TreeGrafter"/>
</dbReference>
<dbReference type="FunFam" id="2.20.25.20:FF:000002">
    <property type="entry name" value="Casein kinase II subunit beta"/>
    <property type="match status" value="1"/>
</dbReference>
<dbReference type="SUPFAM" id="SSF57798">
    <property type="entry name" value="Casein kinase II beta subunit"/>
    <property type="match status" value="1"/>
</dbReference>